<dbReference type="PANTHER" id="PTHR11206">
    <property type="entry name" value="MULTIDRUG RESISTANCE PROTEIN"/>
    <property type="match status" value="1"/>
</dbReference>
<evidence type="ECO:0000256" key="4">
    <source>
        <dbReference type="ARBA" id="ARBA00022989"/>
    </source>
</evidence>
<feature type="transmembrane region" description="Helical" evidence="7">
    <location>
        <begin position="165"/>
        <end position="184"/>
    </location>
</feature>
<dbReference type="GeneID" id="92209737"/>
<feature type="transmembrane region" description="Helical" evidence="7">
    <location>
        <begin position="419"/>
        <end position="440"/>
    </location>
</feature>
<dbReference type="InterPro" id="IPR002528">
    <property type="entry name" value="MATE_fam"/>
</dbReference>
<protein>
    <recommendedName>
        <fullName evidence="10">MATE efflux family protein</fullName>
    </recommendedName>
</protein>
<feature type="transmembrane region" description="Helical" evidence="7">
    <location>
        <begin position="532"/>
        <end position="550"/>
    </location>
</feature>
<evidence type="ECO:0000256" key="7">
    <source>
        <dbReference type="SAM" id="Phobius"/>
    </source>
</evidence>
<feature type="transmembrane region" description="Helical" evidence="7">
    <location>
        <begin position="377"/>
        <end position="399"/>
    </location>
</feature>
<dbReference type="CDD" id="cd13132">
    <property type="entry name" value="MATE_eukaryotic"/>
    <property type="match status" value="1"/>
</dbReference>
<feature type="region of interest" description="Disordered" evidence="6">
    <location>
        <begin position="60"/>
        <end position="86"/>
    </location>
</feature>
<evidence type="ECO:0000313" key="8">
    <source>
        <dbReference type="EMBL" id="CAK9440441.1"/>
    </source>
</evidence>
<feature type="transmembrane region" description="Helical" evidence="7">
    <location>
        <begin position="239"/>
        <end position="257"/>
    </location>
</feature>
<feature type="compositionally biased region" description="Polar residues" evidence="6">
    <location>
        <begin position="67"/>
        <end position="86"/>
    </location>
</feature>
<feature type="transmembrane region" description="Helical" evidence="7">
    <location>
        <begin position="330"/>
        <end position="356"/>
    </location>
</feature>
<feature type="transmembrane region" description="Helical" evidence="7">
    <location>
        <begin position="302"/>
        <end position="324"/>
    </location>
</feature>
<evidence type="ECO:0000256" key="6">
    <source>
        <dbReference type="SAM" id="MobiDB-lite"/>
    </source>
</evidence>
<evidence type="ECO:0000256" key="5">
    <source>
        <dbReference type="ARBA" id="ARBA00023136"/>
    </source>
</evidence>
<feature type="transmembrane region" description="Helical" evidence="7">
    <location>
        <begin position="493"/>
        <end position="511"/>
    </location>
</feature>
<evidence type="ECO:0000313" key="9">
    <source>
        <dbReference type="Proteomes" id="UP001497383"/>
    </source>
</evidence>
<evidence type="ECO:0000256" key="2">
    <source>
        <dbReference type="ARBA" id="ARBA00010199"/>
    </source>
</evidence>
<reference evidence="8 9" key="1">
    <citation type="submission" date="2024-03" db="EMBL/GenBank/DDBJ databases">
        <authorList>
            <person name="Brejova B."/>
        </authorList>
    </citation>
    <scope>NUCLEOTIDE SEQUENCE [LARGE SCALE GENOMIC DNA]</scope>
    <source>
        <strain evidence="8 9">CBS 14171</strain>
    </source>
</reference>
<organism evidence="8 9">
    <name type="scientific">Lodderomyces beijingensis</name>
    <dbReference type="NCBI Taxonomy" id="1775926"/>
    <lineage>
        <taxon>Eukaryota</taxon>
        <taxon>Fungi</taxon>
        <taxon>Dikarya</taxon>
        <taxon>Ascomycota</taxon>
        <taxon>Saccharomycotina</taxon>
        <taxon>Pichiomycetes</taxon>
        <taxon>Debaryomycetaceae</taxon>
        <taxon>Candida/Lodderomyces clade</taxon>
        <taxon>Lodderomyces</taxon>
    </lineage>
</organism>
<gene>
    <name evidence="8" type="ORF">LODBEIA_P45410</name>
</gene>
<comment type="subcellular location">
    <subcellularLocation>
        <location evidence="1">Membrane</location>
        <topology evidence="1">Multi-pass membrane protein</topology>
    </subcellularLocation>
</comment>
<dbReference type="RefSeq" id="XP_066831479.1">
    <property type="nucleotide sequence ID" value="XM_066974774.1"/>
</dbReference>
<proteinExistence type="inferred from homology"/>
<dbReference type="InterPro" id="IPR045069">
    <property type="entry name" value="MATE_euk"/>
</dbReference>
<dbReference type="Proteomes" id="UP001497383">
    <property type="component" value="Chromosome 5"/>
</dbReference>
<dbReference type="NCBIfam" id="TIGR00797">
    <property type="entry name" value="matE"/>
    <property type="match status" value="1"/>
</dbReference>
<feature type="transmembrane region" description="Helical" evidence="7">
    <location>
        <begin position="556"/>
        <end position="581"/>
    </location>
</feature>
<accession>A0ABP0ZQA8</accession>
<evidence type="ECO:0000256" key="1">
    <source>
        <dbReference type="ARBA" id="ARBA00004141"/>
    </source>
</evidence>
<keyword evidence="4 7" id="KW-1133">Transmembrane helix</keyword>
<feature type="region of interest" description="Disordered" evidence="6">
    <location>
        <begin position="105"/>
        <end position="139"/>
    </location>
</feature>
<feature type="transmembrane region" description="Helical" evidence="7">
    <location>
        <begin position="461"/>
        <end position="481"/>
    </location>
</feature>
<feature type="transmembrane region" description="Helical" evidence="7">
    <location>
        <begin position="190"/>
        <end position="208"/>
    </location>
</feature>
<sequence>MVLFATINRLANPNTGVGLTGSRRRRIFVPPSTQQPLFSYGADDDQRSFLSLIENGSEFDAEEDVSDTASVSTSRSLPDSFTSIQTSSDQESFQSWLVEEHQRRLSAAPSHDEEDQVYEVRPGWGRRRPSAATSSSSKISRRNFTKLRTNPVLEAQVLMRHSSPLILTFILEHFFSVVCLIVVGKLGTKQLAAVSLATMTSTITFAIFEGTATALDTLCPQAYGAGNLELVSVFVQRSYLISLAFFVPCGVFWWFSGSVLKFVIDDAEVVHLTSQFLRILILGAPGYILFENGKRFLQAQGIFEASTGIMFISAPINIFVSWVLVWNPQYGMGFIGAPIAAVGNFWLVSILLVVYVRFIDGSKCWFGLASARELFSHWGQIIYLAIPGIIMIESEYMAYEIMTLFASYFGTKPLAAQSAVSSIASLAYMVPFAVSIAASTRVANFIGGQNLSGAVTATKTGMLGGLVAASFNCFILFTFRFQLARVFTDDPEVITLITQLLNPLVAILQIFDGCAAVDSGILRAQGAQKLGGLINFIAYYAFALPLALILSKNLGWQLYGLWIGVGSGMFAIAVTETIVILSSDWDQILLRAGLLDEFEDDDDDDDEGIIGGIFG</sequence>
<evidence type="ECO:0000256" key="3">
    <source>
        <dbReference type="ARBA" id="ARBA00022692"/>
    </source>
</evidence>
<comment type="similarity">
    <text evidence="2">Belongs to the multi antimicrobial extrusion (MATE) (TC 2.A.66.1) family.</text>
</comment>
<keyword evidence="9" id="KW-1185">Reference proteome</keyword>
<name>A0ABP0ZQA8_9ASCO</name>
<dbReference type="Pfam" id="PF01554">
    <property type="entry name" value="MatE"/>
    <property type="match status" value="2"/>
</dbReference>
<keyword evidence="3 7" id="KW-0812">Transmembrane</keyword>
<keyword evidence="5 7" id="KW-0472">Membrane</keyword>
<evidence type="ECO:0008006" key="10">
    <source>
        <dbReference type="Google" id="ProtNLM"/>
    </source>
</evidence>
<dbReference type="EMBL" id="OZ022409">
    <property type="protein sequence ID" value="CAK9440441.1"/>
    <property type="molecule type" value="Genomic_DNA"/>
</dbReference>